<dbReference type="PROSITE" id="PS50042">
    <property type="entry name" value="CNMP_BINDING_3"/>
    <property type="match status" value="1"/>
</dbReference>
<dbReference type="Pfam" id="PF06241">
    <property type="entry name" value="Castor_Poll_mid"/>
    <property type="match status" value="1"/>
</dbReference>
<evidence type="ECO:0000256" key="2">
    <source>
        <dbReference type="ARBA" id="ARBA00022448"/>
    </source>
</evidence>
<dbReference type="InterPro" id="IPR018490">
    <property type="entry name" value="cNMP-bd_dom_sf"/>
</dbReference>
<comment type="subcellular location">
    <subcellularLocation>
        <location evidence="1">Endomembrane system</location>
        <topology evidence="1">Multi-pass membrane protein</topology>
    </subcellularLocation>
</comment>
<dbReference type="SUPFAM" id="SSF51206">
    <property type="entry name" value="cAMP-binding domain-like"/>
    <property type="match status" value="1"/>
</dbReference>
<dbReference type="InterPro" id="IPR014710">
    <property type="entry name" value="RmlC-like_jellyroll"/>
</dbReference>
<keyword evidence="6 7" id="KW-0472">Membrane</keyword>
<dbReference type="EMBL" id="LGRX02034589">
    <property type="protein sequence ID" value="KAK3237453.1"/>
    <property type="molecule type" value="Genomic_DNA"/>
</dbReference>
<dbReference type="PANTHER" id="PTHR31563">
    <property type="entry name" value="ION CHANNEL POLLUX-RELATED"/>
    <property type="match status" value="1"/>
</dbReference>
<keyword evidence="3 7" id="KW-0812">Transmembrane</keyword>
<dbReference type="SMART" id="SM00100">
    <property type="entry name" value="cNMP"/>
    <property type="match status" value="1"/>
</dbReference>
<keyword evidence="4 7" id="KW-1133">Transmembrane helix</keyword>
<feature type="non-terminal residue" evidence="9">
    <location>
        <position position="1"/>
    </location>
</feature>
<protein>
    <recommendedName>
        <fullName evidence="8">Cyclic nucleotide-binding domain-containing protein</fullName>
    </recommendedName>
</protein>
<evidence type="ECO:0000256" key="7">
    <source>
        <dbReference type="SAM" id="Phobius"/>
    </source>
</evidence>
<dbReference type="PANTHER" id="PTHR31563:SF10">
    <property type="entry name" value="ION CHANNEL POLLUX-RELATED"/>
    <property type="match status" value="1"/>
</dbReference>
<dbReference type="Pfam" id="PF00027">
    <property type="entry name" value="cNMP_binding"/>
    <property type="match status" value="1"/>
</dbReference>
<dbReference type="AlphaFoldDB" id="A0AAE0BK89"/>
<proteinExistence type="predicted"/>
<evidence type="ECO:0000256" key="5">
    <source>
        <dbReference type="ARBA" id="ARBA00023065"/>
    </source>
</evidence>
<dbReference type="Gene3D" id="2.60.120.10">
    <property type="entry name" value="Jelly Rolls"/>
    <property type="match status" value="1"/>
</dbReference>
<evidence type="ECO:0000313" key="10">
    <source>
        <dbReference type="Proteomes" id="UP001190700"/>
    </source>
</evidence>
<feature type="domain" description="Cyclic nucleotide-binding" evidence="8">
    <location>
        <begin position="19"/>
        <end position="117"/>
    </location>
</feature>
<dbReference type="Proteomes" id="UP001190700">
    <property type="component" value="Unassembled WGS sequence"/>
</dbReference>
<feature type="transmembrane region" description="Helical" evidence="7">
    <location>
        <begin position="174"/>
        <end position="198"/>
    </location>
</feature>
<keyword evidence="10" id="KW-1185">Reference proteome</keyword>
<keyword evidence="2" id="KW-0813">Transport</keyword>
<dbReference type="InterPro" id="IPR044849">
    <property type="entry name" value="CASTOR/POLLUX/SYM8-like"/>
</dbReference>
<dbReference type="InterPro" id="IPR010420">
    <property type="entry name" value="CASTOR/POLLUX/SYM8_dom"/>
</dbReference>
<comment type="caution">
    <text evidence="9">The sequence shown here is derived from an EMBL/GenBank/DDBJ whole genome shotgun (WGS) entry which is preliminary data.</text>
</comment>
<feature type="transmembrane region" description="Helical" evidence="7">
    <location>
        <begin position="237"/>
        <end position="257"/>
    </location>
</feature>
<organism evidence="9 10">
    <name type="scientific">Cymbomonas tetramitiformis</name>
    <dbReference type="NCBI Taxonomy" id="36881"/>
    <lineage>
        <taxon>Eukaryota</taxon>
        <taxon>Viridiplantae</taxon>
        <taxon>Chlorophyta</taxon>
        <taxon>Pyramimonadophyceae</taxon>
        <taxon>Pyramimonadales</taxon>
        <taxon>Pyramimonadaceae</taxon>
        <taxon>Cymbomonas</taxon>
    </lineage>
</organism>
<sequence length="833" mass="91751">ERTEEDLKSVQALLACVRSFKELPEQARLMLCRNGQFRRYTADAVVVTEGSEGEEFYMLISGKAVVKKRGQEVGTLMEGDCFGEIALLKEGAKRTATVTIIEDATLFVVDKTSFLTVHSLRNRIGSDLHHQEETDIEIFETDLLVNSKQKSMSLSKRIELELENIFSMSAAHQLIFLFGSMAGIIITGGYLYSVIVYFTHASGWKEVNVTEGIWESFSYTLNAPGSNLQEAKGVRRFLGTTLFVAGLFSSSLMVGVVTEGIGGVMARIAGGHTQVLANNHTVVLGWSPHTVPLVEQLNAAAVQRAGYNREVICVLSLLEKGEAEDTLKEALHVKNDRKSKVYVRHGDPASNFAQQQVSVPDAKTLVIVQPTYRVGEGSLEMLENISLLTVLASRQSELYGKSEQQPRLVVETQSRNGRNVIKQAAGNNVVIVDAMEIISNHLVRCAFSDRGLHDVHQKLLKRIGVFSGELRESSEKFMMASCEGLHGKTWEEATTMLSKAIPVGVLPAATSTTIIAPSDDFIISEGDNLIVLARHDRDVKANPELLKEMERPTQLPASYHPDPVTPQNVVILGYNGSVPHIIQNMDNMDEEIAKGSTVTIIAEQSSELFQEECLENGVVMPMRNATLTLVNADPTKRASIEPHILAADQIIVLADESHSPCSAVDPLAQDSRTLAALLHIRDIVTDWGLPYPSIVAQVLKQLSHHLVHTANPRAEAVLTTDLVASTLAVATEDINVTNMWLQLLSNLYGYEIYLKPIERYTGLDTTPTFLEIQRRTALLNEVALGYRINSHVKLNPDRNTPIDFHHGDSIIVLAIDGTLDTNEPRENSTRGNK</sequence>
<keyword evidence="5" id="KW-0406">Ion transport</keyword>
<reference evidence="9 10" key="1">
    <citation type="journal article" date="2015" name="Genome Biol. Evol.">
        <title>Comparative Genomics of a Bacterivorous Green Alga Reveals Evolutionary Causalities and Consequences of Phago-Mixotrophic Mode of Nutrition.</title>
        <authorList>
            <person name="Burns J.A."/>
            <person name="Paasch A."/>
            <person name="Narechania A."/>
            <person name="Kim E."/>
        </authorList>
    </citation>
    <scope>NUCLEOTIDE SEQUENCE [LARGE SCALE GENOMIC DNA]</scope>
    <source>
        <strain evidence="9 10">PLY_AMNH</strain>
    </source>
</reference>
<name>A0AAE0BK89_9CHLO</name>
<evidence type="ECO:0000256" key="3">
    <source>
        <dbReference type="ARBA" id="ARBA00022692"/>
    </source>
</evidence>
<evidence type="ECO:0000313" key="9">
    <source>
        <dbReference type="EMBL" id="KAK3237453.1"/>
    </source>
</evidence>
<evidence type="ECO:0000256" key="4">
    <source>
        <dbReference type="ARBA" id="ARBA00022989"/>
    </source>
</evidence>
<dbReference type="GO" id="GO:0012505">
    <property type="term" value="C:endomembrane system"/>
    <property type="evidence" value="ECO:0007669"/>
    <property type="project" value="UniProtKB-SubCell"/>
</dbReference>
<evidence type="ECO:0000259" key="8">
    <source>
        <dbReference type="PROSITE" id="PS50042"/>
    </source>
</evidence>
<gene>
    <name evidence="9" type="ORF">CYMTET_52477</name>
</gene>
<accession>A0AAE0BK89</accession>
<dbReference type="InterPro" id="IPR000595">
    <property type="entry name" value="cNMP-bd_dom"/>
</dbReference>
<dbReference type="CDD" id="cd00038">
    <property type="entry name" value="CAP_ED"/>
    <property type="match status" value="1"/>
</dbReference>
<evidence type="ECO:0000256" key="1">
    <source>
        <dbReference type="ARBA" id="ARBA00004127"/>
    </source>
</evidence>
<evidence type="ECO:0000256" key="6">
    <source>
        <dbReference type="ARBA" id="ARBA00023136"/>
    </source>
</evidence>
<dbReference type="GO" id="GO:0006811">
    <property type="term" value="P:monoatomic ion transport"/>
    <property type="evidence" value="ECO:0007669"/>
    <property type="project" value="UniProtKB-KW"/>
</dbReference>
<dbReference type="Gene3D" id="3.40.50.720">
    <property type="entry name" value="NAD(P)-binding Rossmann-like Domain"/>
    <property type="match status" value="1"/>
</dbReference>